<evidence type="ECO:0000256" key="8">
    <source>
        <dbReference type="ARBA" id="ARBA00023145"/>
    </source>
</evidence>
<dbReference type="GO" id="GO:0006508">
    <property type="term" value="P:proteolysis"/>
    <property type="evidence" value="ECO:0007669"/>
    <property type="project" value="UniProtKB-KW"/>
</dbReference>
<comment type="subcellular location">
    <subcellularLocation>
        <location evidence="1">Secreted</location>
    </subcellularLocation>
</comment>
<dbReference type="Gene3D" id="3.40.50.200">
    <property type="entry name" value="Peptidase S8/S53 domain"/>
    <property type="match status" value="1"/>
</dbReference>
<evidence type="ECO:0000256" key="4">
    <source>
        <dbReference type="ARBA" id="ARBA00022670"/>
    </source>
</evidence>
<dbReference type="Pfam" id="PF02225">
    <property type="entry name" value="PA"/>
    <property type="match status" value="1"/>
</dbReference>
<evidence type="ECO:0000256" key="7">
    <source>
        <dbReference type="ARBA" id="ARBA00022825"/>
    </source>
</evidence>
<organism evidence="17 18">
    <name type="scientific">Daucus carota subsp. sativus</name>
    <name type="common">Carrot</name>
    <dbReference type="NCBI Taxonomy" id="79200"/>
    <lineage>
        <taxon>Eukaryota</taxon>
        <taxon>Viridiplantae</taxon>
        <taxon>Streptophyta</taxon>
        <taxon>Embryophyta</taxon>
        <taxon>Tracheophyta</taxon>
        <taxon>Spermatophyta</taxon>
        <taxon>Magnoliopsida</taxon>
        <taxon>eudicotyledons</taxon>
        <taxon>Gunneridae</taxon>
        <taxon>Pentapetalae</taxon>
        <taxon>asterids</taxon>
        <taxon>campanulids</taxon>
        <taxon>Apiales</taxon>
        <taxon>Apiaceae</taxon>
        <taxon>Apioideae</taxon>
        <taxon>Scandiceae</taxon>
        <taxon>Daucinae</taxon>
        <taxon>Daucus</taxon>
        <taxon>Daucus sect. Daucus</taxon>
    </lineage>
</organism>
<dbReference type="InterPro" id="IPR034197">
    <property type="entry name" value="Peptidases_S8_3"/>
</dbReference>
<evidence type="ECO:0000259" key="14">
    <source>
        <dbReference type="Pfam" id="PF02225"/>
    </source>
</evidence>
<evidence type="ECO:0000256" key="1">
    <source>
        <dbReference type="ARBA" id="ARBA00004613"/>
    </source>
</evidence>
<keyword evidence="4 10" id="KW-0645">Protease</keyword>
<keyword evidence="6 10" id="KW-0378">Hydrolase</keyword>
<name>A0A175YLH2_DAUCS</name>
<evidence type="ECO:0000313" key="17">
    <source>
        <dbReference type="EMBL" id="WOH11355.1"/>
    </source>
</evidence>
<evidence type="ECO:0000259" key="15">
    <source>
        <dbReference type="Pfam" id="PF05922"/>
    </source>
</evidence>
<dbReference type="Pfam" id="PF17766">
    <property type="entry name" value="fn3_6"/>
    <property type="match status" value="1"/>
</dbReference>
<dbReference type="CDD" id="cd02120">
    <property type="entry name" value="PA_subtilisin_like"/>
    <property type="match status" value="1"/>
</dbReference>
<dbReference type="FunFam" id="3.40.50.200:FF:000006">
    <property type="entry name" value="Subtilisin-like protease SBT1.5"/>
    <property type="match status" value="1"/>
</dbReference>
<keyword evidence="9" id="KW-0325">Glycoprotein</keyword>
<sequence>MEALVKLCLATLLALQLVVLSASKQTYIIHTHHHKKPENFATHEDWYQSLSESPLVYTYTTAYHGFAASLTPSEAAALRRHDFVIGVYEDDRYVLHTTRTPDFLGLDSEIFAENFGEVVRGSGEDVIVGVLDTGVWPESKSFGDDGMSEVPLRWKGGCESRVEFGPRLCNKKLIGARTFSKGYKMAIRAHKNKTKEEAESPRDVDGHGTHTASTAAGAHVANASLLGYASGVARGMAPRARVAIYKVCWKIGCLASDILAGMESAIHDGVDVLSMSLGGGSVPYYRDTIAVGTFTAVEKGILVSCSAGNDGPKRGSLANSAPWIMTVGAGTLDRDFPAFINLSKRRRFAGISLYSGKGMGEKPVGVYYHNETTGSGRFCVEGSLDPELVRGKVVFCDRGKNARVEKGLVVRAAGGVGMILANTAENGEELSADSHLIPTVAVGEEIGDEIRKILTSEEGITAELSFGGTVLNVRPSPVVAAFSARGPNLVTPEILKPDVIGPGVNILAAWSEAIAPTGLDSDSRRTQYNIASGTSMSCPHISGLAALIKAANPDWSPSAIKSALMTTAYTQDDTGSQLRDTVGGKLSNPWAHGSGHVNPQKALSPGLIYDLTTEDYIAFLCSLDYSMDHIHAIVKRSNVTCSKKLSSPGQLNYPSFSVVFRESRLVRYTRELTNVGSEGSVYNVSVLAPRSVEMTVKPSKLVFKHVGAKLRYTVTFVSKEETDEMEGRSAFGSISWNNAQHQVTSPVAFAWM</sequence>
<dbReference type="EMBL" id="CP093350">
    <property type="protein sequence ID" value="WOH11355.1"/>
    <property type="molecule type" value="Genomic_DNA"/>
</dbReference>
<evidence type="ECO:0000256" key="6">
    <source>
        <dbReference type="ARBA" id="ARBA00022801"/>
    </source>
</evidence>
<dbReference type="FunFam" id="2.60.40.2310:FF:000001">
    <property type="entry name" value="Subtilisin-like protease SBT1.5"/>
    <property type="match status" value="1"/>
</dbReference>
<dbReference type="CDD" id="cd04852">
    <property type="entry name" value="Peptidases_S8_3"/>
    <property type="match status" value="1"/>
</dbReference>
<keyword evidence="3" id="KW-0964">Secreted</keyword>
<dbReference type="GO" id="GO:0004252">
    <property type="term" value="F:serine-type endopeptidase activity"/>
    <property type="evidence" value="ECO:0007669"/>
    <property type="project" value="UniProtKB-UniRule"/>
</dbReference>
<dbReference type="InterPro" id="IPR015500">
    <property type="entry name" value="Peptidase_S8_subtilisin-rel"/>
</dbReference>
<feature type="domain" description="Inhibitor I9" evidence="15">
    <location>
        <begin position="26"/>
        <end position="96"/>
    </location>
</feature>
<dbReference type="InterPro" id="IPR041469">
    <property type="entry name" value="Subtilisin-like_FN3"/>
</dbReference>
<accession>A0A175YLH2</accession>
<dbReference type="Gene3D" id="2.60.40.2310">
    <property type="match status" value="1"/>
</dbReference>
<dbReference type="Gramene" id="KZM84100">
    <property type="protein sequence ID" value="KZM84100"/>
    <property type="gene ID" value="DCAR_028478"/>
</dbReference>
<dbReference type="FunFam" id="3.30.70.80:FF:000003">
    <property type="entry name" value="Subtilisin-like protease SBT1.9"/>
    <property type="match status" value="1"/>
</dbReference>
<evidence type="ECO:0000256" key="3">
    <source>
        <dbReference type="ARBA" id="ARBA00022525"/>
    </source>
</evidence>
<keyword evidence="5 12" id="KW-0732">Signal</keyword>
<dbReference type="InterPro" id="IPR003137">
    <property type="entry name" value="PA_domain"/>
</dbReference>
<keyword evidence="7 10" id="KW-0720">Serine protease</keyword>
<evidence type="ECO:0000259" key="16">
    <source>
        <dbReference type="Pfam" id="PF17766"/>
    </source>
</evidence>
<evidence type="ECO:0000256" key="12">
    <source>
        <dbReference type="SAM" id="SignalP"/>
    </source>
</evidence>
<dbReference type="InterPro" id="IPR010259">
    <property type="entry name" value="S8pro/Inhibitor_I9"/>
</dbReference>
<keyword evidence="8" id="KW-0865">Zymogen</keyword>
<evidence type="ECO:0000313" key="18">
    <source>
        <dbReference type="Proteomes" id="UP000077755"/>
    </source>
</evidence>
<dbReference type="KEGG" id="dcr:108198090"/>
<dbReference type="SUPFAM" id="SSF52743">
    <property type="entry name" value="Subtilisin-like"/>
    <property type="match status" value="1"/>
</dbReference>
<comment type="similarity">
    <text evidence="2 10">Belongs to the peptidase S8 family.</text>
</comment>
<dbReference type="Proteomes" id="UP000077755">
    <property type="component" value="Chromosome 8"/>
</dbReference>
<feature type="compositionally biased region" description="Basic and acidic residues" evidence="11">
    <location>
        <begin position="194"/>
        <end position="208"/>
    </location>
</feature>
<dbReference type="Pfam" id="PF05922">
    <property type="entry name" value="Inhibitor_I9"/>
    <property type="match status" value="1"/>
</dbReference>
<evidence type="ECO:0000259" key="13">
    <source>
        <dbReference type="Pfam" id="PF00082"/>
    </source>
</evidence>
<dbReference type="Pfam" id="PF00082">
    <property type="entry name" value="Peptidase_S8"/>
    <property type="match status" value="1"/>
</dbReference>
<reference evidence="17" key="2">
    <citation type="submission" date="2022-03" db="EMBL/GenBank/DDBJ databases">
        <title>Draft title - Genomic analysis of global carrot germplasm unveils the trajectory of domestication and the origin of high carotenoid orange carrot.</title>
        <authorList>
            <person name="Iorizzo M."/>
            <person name="Ellison S."/>
            <person name="Senalik D."/>
            <person name="Macko-Podgorni A."/>
            <person name="Grzebelus D."/>
            <person name="Bostan H."/>
            <person name="Rolling W."/>
            <person name="Curaba J."/>
            <person name="Simon P."/>
        </authorList>
    </citation>
    <scope>NUCLEOTIDE SEQUENCE</scope>
    <source>
        <tissue evidence="17">Leaf</tissue>
    </source>
</reference>
<feature type="active site" description="Charge relay system" evidence="10">
    <location>
        <position position="207"/>
    </location>
</feature>
<dbReference type="OMA" id="SIMWSNE"/>
<feature type="signal peptide" evidence="12">
    <location>
        <begin position="1"/>
        <end position="23"/>
    </location>
</feature>
<proteinExistence type="inferred from homology"/>
<dbReference type="Gene3D" id="3.50.30.30">
    <property type="match status" value="1"/>
</dbReference>
<dbReference type="InterPro" id="IPR036852">
    <property type="entry name" value="Peptidase_S8/S53_dom_sf"/>
</dbReference>
<reference evidence="17" key="1">
    <citation type="journal article" date="2016" name="Nat. Genet.">
        <title>A high-quality carrot genome assembly provides new insights into carotenoid accumulation and asterid genome evolution.</title>
        <authorList>
            <person name="Iorizzo M."/>
            <person name="Ellison S."/>
            <person name="Senalik D."/>
            <person name="Zeng P."/>
            <person name="Satapoomin P."/>
            <person name="Huang J."/>
            <person name="Bowman M."/>
            <person name="Iovene M."/>
            <person name="Sanseverino W."/>
            <person name="Cavagnaro P."/>
            <person name="Yildiz M."/>
            <person name="Macko-Podgorni A."/>
            <person name="Moranska E."/>
            <person name="Grzebelus E."/>
            <person name="Grzebelus D."/>
            <person name="Ashrafi H."/>
            <person name="Zheng Z."/>
            <person name="Cheng S."/>
            <person name="Spooner D."/>
            <person name="Van Deynze A."/>
            <person name="Simon P."/>
        </authorList>
    </citation>
    <scope>NUCLEOTIDE SEQUENCE</scope>
    <source>
        <tissue evidence="17">Leaf</tissue>
    </source>
</reference>
<gene>
    <name evidence="17" type="ORF">DCAR_0830837</name>
</gene>
<evidence type="ECO:0000256" key="5">
    <source>
        <dbReference type="ARBA" id="ARBA00022729"/>
    </source>
</evidence>
<dbReference type="InterPro" id="IPR037045">
    <property type="entry name" value="S8pro/Inhibitor_I9_sf"/>
</dbReference>
<dbReference type="AlphaFoldDB" id="A0A175YLH2"/>
<dbReference type="FunFam" id="3.50.30.30:FF:000005">
    <property type="entry name" value="subtilisin-like protease SBT1.5"/>
    <property type="match status" value="1"/>
</dbReference>
<feature type="chain" id="PRO_5043747107" evidence="12">
    <location>
        <begin position="24"/>
        <end position="752"/>
    </location>
</feature>
<dbReference type="InterPro" id="IPR000209">
    <property type="entry name" value="Peptidase_S8/S53_dom"/>
</dbReference>
<keyword evidence="18" id="KW-1185">Reference proteome</keyword>
<protein>
    <submittedName>
        <fullName evidence="17">Uncharacterized protein</fullName>
    </submittedName>
</protein>
<dbReference type="PANTHER" id="PTHR10795">
    <property type="entry name" value="PROPROTEIN CONVERTASE SUBTILISIN/KEXIN"/>
    <property type="match status" value="1"/>
</dbReference>
<feature type="domain" description="Subtilisin-like protease fibronectin type-III" evidence="16">
    <location>
        <begin position="650"/>
        <end position="748"/>
    </location>
</feature>
<dbReference type="PROSITE" id="PS51892">
    <property type="entry name" value="SUBTILASE"/>
    <property type="match status" value="1"/>
</dbReference>
<dbReference type="InterPro" id="IPR023828">
    <property type="entry name" value="Peptidase_S8_Ser-AS"/>
</dbReference>
<dbReference type="PROSITE" id="PS00138">
    <property type="entry name" value="SUBTILASE_SER"/>
    <property type="match status" value="1"/>
</dbReference>
<feature type="region of interest" description="Disordered" evidence="11">
    <location>
        <begin position="191"/>
        <end position="211"/>
    </location>
</feature>
<dbReference type="GO" id="GO:0005576">
    <property type="term" value="C:extracellular region"/>
    <property type="evidence" value="ECO:0007669"/>
    <property type="project" value="UniProtKB-SubCell"/>
</dbReference>
<evidence type="ECO:0000256" key="11">
    <source>
        <dbReference type="SAM" id="MobiDB-lite"/>
    </source>
</evidence>
<dbReference type="Gene3D" id="3.30.70.80">
    <property type="entry name" value="Peptidase S8 propeptide/proteinase inhibitor I9"/>
    <property type="match status" value="1"/>
</dbReference>
<evidence type="ECO:0000256" key="10">
    <source>
        <dbReference type="PROSITE-ProRule" id="PRU01240"/>
    </source>
</evidence>
<dbReference type="GO" id="GO:0048731">
    <property type="term" value="P:system development"/>
    <property type="evidence" value="ECO:0007669"/>
    <property type="project" value="UniProtKB-ARBA"/>
</dbReference>
<evidence type="ECO:0000256" key="9">
    <source>
        <dbReference type="ARBA" id="ARBA00023180"/>
    </source>
</evidence>
<feature type="active site" description="Charge relay system" evidence="10">
    <location>
        <position position="535"/>
    </location>
</feature>
<feature type="active site" description="Charge relay system" evidence="10">
    <location>
        <position position="132"/>
    </location>
</feature>
<dbReference type="InterPro" id="IPR045051">
    <property type="entry name" value="SBT"/>
</dbReference>
<feature type="domain" description="Peptidase S8/S53" evidence="13">
    <location>
        <begin position="123"/>
        <end position="574"/>
    </location>
</feature>
<dbReference type="OrthoDB" id="206201at2759"/>
<dbReference type="PRINTS" id="PR00723">
    <property type="entry name" value="SUBTILISIN"/>
</dbReference>
<feature type="domain" description="PA" evidence="14">
    <location>
        <begin position="386"/>
        <end position="450"/>
    </location>
</feature>
<evidence type="ECO:0000256" key="2">
    <source>
        <dbReference type="ARBA" id="ARBA00011073"/>
    </source>
</evidence>